<feature type="region of interest" description="Disordered" evidence="1">
    <location>
        <begin position="60"/>
        <end position="82"/>
    </location>
</feature>
<keyword evidence="2" id="KW-1185">Reference proteome</keyword>
<evidence type="ECO:0000313" key="2">
    <source>
        <dbReference type="Proteomes" id="UP000887560"/>
    </source>
</evidence>
<name>A0A915NH79_9BILA</name>
<proteinExistence type="predicted"/>
<protein>
    <submittedName>
        <fullName evidence="3">Uncharacterized protein</fullName>
    </submittedName>
</protein>
<accession>A0A915NH79</accession>
<organism evidence="2 3">
    <name type="scientific">Meloidogyne floridensis</name>
    <dbReference type="NCBI Taxonomy" id="298350"/>
    <lineage>
        <taxon>Eukaryota</taxon>
        <taxon>Metazoa</taxon>
        <taxon>Ecdysozoa</taxon>
        <taxon>Nematoda</taxon>
        <taxon>Chromadorea</taxon>
        <taxon>Rhabditida</taxon>
        <taxon>Tylenchina</taxon>
        <taxon>Tylenchomorpha</taxon>
        <taxon>Tylenchoidea</taxon>
        <taxon>Meloidogynidae</taxon>
        <taxon>Meloidogyninae</taxon>
        <taxon>Meloidogyne</taxon>
    </lineage>
</organism>
<feature type="region of interest" description="Disordered" evidence="1">
    <location>
        <begin position="1"/>
        <end position="44"/>
    </location>
</feature>
<dbReference type="Proteomes" id="UP000887560">
    <property type="component" value="Unplaced"/>
</dbReference>
<feature type="compositionally biased region" description="Basic residues" evidence="1">
    <location>
        <begin position="8"/>
        <end position="21"/>
    </location>
</feature>
<reference evidence="3" key="1">
    <citation type="submission" date="2022-11" db="UniProtKB">
        <authorList>
            <consortium name="WormBaseParasite"/>
        </authorList>
    </citation>
    <scope>IDENTIFICATION</scope>
</reference>
<dbReference type="WBParaSite" id="scf7180000418650.g2696">
    <property type="protein sequence ID" value="scf7180000418650.g2696"/>
    <property type="gene ID" value="scf7180000418650.g2696"/>
</dbReference>
<evidence type="ECO:0000256" key="1">
    <source>
        <dbReference type="SAM" id="MobiDB-lite"/>
    </source>
</evidence>
<sequence length="138" mass="16669">MKTTHSNHFGKGKKKHYRHRRDNSLLLDNEMDDEHSSLKDKNHRKGFYYPKSNYFTEPYKHEMPSKHLKRGKQKEHRGINSLTDERMINYDERMDNKLECLEDRAGIQMPEVDHPKMKHYNPEMPKIKKKDPFCCNPL</sequence>
<evidence type="ECO:0000313" key="3">
    <source>
        <dbReference type="WBParaSite" id="scf7180000418650.g2696"/>
    </source>
</evidence>
<dbReference type="AlphaFoldDB" id="A0A915NH79"/>
<feature type="compositionally biased region" description="Basic residues" evidence="1">
    <location>
        <begin position="66"/>
        <end position="75"/>
    </location>
</feature>